<dbReference type="GO" id="GO:0042545">
    <property type="term" value="P:cell wall modification"/>
    <property type="evidence" value="ECO:0007669"/>
    <property type="project" value="InterPro"/>
</dbReference>
<keyword evidence="2" id="KW-0378">Hydrolase</keyword>
<name>A0A2T5JAA7_9SPHI</name>
<dbReference type="OrthoDB" id="9804686at2"/>
<evidence type="ECO:0000256" key="3">
    <source>
        <dbReference type="ARBA" id="ARBA00023085"/>
    </source>
</evidence>
<gene>
    <name evidence="6" type="ORF">C8P68_104489</name>
</gene>
<dbReference type="PANTHER" id="PTHR31321">
    <property type="entry name" value="ACYL-COA THIOESTER HYDROLASE YBHC-RELATED"/>
    <property type="match status" value="1"/>
</dbReference>
<feature type="chain" id="PRO_5015754309" evidence="4">
    <location>
        <begin position="22"/>
        <end position="341"/>
    </location>
</feature>
<dbReference type="Pfam" id="PF01095">
    <property type="entry name" value="Pectinesterase"/>
    <property type="match status" value="1"/>
</dbReference>
<accession>A0A2T5JAA7</accession>
<dbReference type="RefSeq" id="WP_107828931.1">
    <property type="nucleotide sequence ID" value="NZ_CP160205.1"/>
</dbReference>
<dbReference type="GO" id="GO:0009279">
    <property type="term" value="C:cell outer membrane"/>
    <property type="evidence" value="ECO:0007669"/>
    <property type="project" value="TreeGrafter"/>
</dbReference>
<keyword evidence="7" id="KW-1185">Reference proteome</keyword>
<dbReference type="InterPro" id="IPR000070">
    <property type="entry name" value="Pectinesterase_cat"/>
</dbReference>
<proteinExistence type="inferred from homology"/>
<evidence type="ECO:0000259" key="5">
    <source>
        <dbReference type="Pfam" id="PF01095"/>
    </source>
</evidence>
<feature type="signal peptide" evidence="4">
    <location>
        <begin position="1"/>
        <end position="21"/>
    </location>
</feature>
<dbReference type="EMBL" id="QAOQ01000004">
    <property type="protein sequence ID" value="PTQ96995.1"/>
    <property type="molecule type" value="Genomic_DNA"/>
</dbReference>
<protein>
    <submittedName>
        <fullName evidence="6">Pectinesterase</fullName>
    </submittedName>
</protein>
<dbReference type="GO" id="GO:0030599">
    <property type="term" value="F:pectinesterase activity"/>
    <property type="evidence" value="ECO:0007669"/>
    <property type="project" value="InterPro"/>
</dbReference>
<evidence type="ECO:0000256" key="2">
    <source>
        <dbReference type="ARBA" id="ARBA00022801"/>
    </source>
</evidence>
<keyword evidence="4" id="KW-0732">Signal</keyword>
<dbReference type="InterPro" id="IPR011050">
    <property type="entry name" value="Pectin_lyase_fold/virulence"/>
</dbReference>
<reference evidence="6 7" key="1">
    <citation type="submission" date="2018-04" db="EMBL/GenBank/DDBJ databases">
        <title>Genomic Encyclopedia of Archaeal and Bacterial Type Strains, Phase II (KMG-II): from individual species to whole genera.</title>
        <authorList>
            <person name="Goeker M."/>
        </authorList>
    </citation>
    <scope>NUCLEOTIDE SEQUENCE [LARGE SCALE GENOMIC DNA]</scope>
    <source>
        <strain evidence="6 7">DSM 26809</strain>
    </source>
</reference>
<comment type="similarity">
    <text evidence="1">Belongs to the pectinesterase family.</text>
</comment>
<comment type="caution">
    <text evidence="6">The sequence shown here is derived from an EMBL/GenBank/DDBJ whole genome shotgun (WGS) entry which is preliminary data.</text>
</comment>
<evidence type="ECO:0000256" key="4">
    <source>
        <dbReference type="SAM" id="SignalP"/>
    </source>
</evidence>
<dbReference type="InterPro" id="IPR012334">
    <property type="entry name" value="Pectin_lyas_fold"/>
</dbReference>
<dbReference type="PANTHER" id="PTHR31321:SF57">
    <property type="entry name" value="PECTINESTERASE 53-RELATED"/>
    <property type="match status" value="1"/>
</dbReference>
<dbReference type="SUPFAM" id="SSF51126">
    <property type="entry name" value="Pectin lyase-like"/>
    <property type="match status" value="1"/>
</dbReference>
<evidence type="ECO:0000256" key="1">
    <source>
        <dbReference type="ARBA" id="ARBA00008891"/>
    </source>
</evidence>
<feature type="domain" description="Pectinesterase catalytic" evidence="5">
    <location>
        <begin position="24"/>
        <end position="176"/>
    </location>
</feature>
<evidence type="ECO:0000313" key="6">
    <source>
        <dbReference type="EMBL" id="PTQ96995.1"/>
    </source>
</evidence>
<dbReference type="AlphaFoldDB" id="A0A2T5JAA7"/>
<organism evidence="6 7">
    <name type="scientific">Mucilaginibacter yixingensis</name>
    <dbReference type="NCBI Taxonomy" id="1295612"/>
    <lineage>
        <taxon>Bacteria</taxon>
        <taxon>Pseudomonadati</taxon>
        <taxon>Bacteroidota</taxon>
        <taxon>Sphingobacteriia</taxon>
        <taxon>Sphingobacteriales</taxon>
        <taxon>Sphingobacteriaceae</taxon>
        <taxon>Mucilaginibacter</taxon>
    </lineage>
</organism>
<evidence type="ECO:0000313" key="7">
    <source>
        <dbReference type="Proteomes" id="UP000244168"/>
    </source>
</evidence>
<dbReference type="Gene3D" id="2.160.20.10">
    <property type="entry name" value="Single-stranded right-handed beta-helix, Pectin lyase-like"/>
    <property type="match status" value="1"/>
</dbReference>
<dbReference type="Proteomes" id="UP000244168">
    <property type="component" value="Unassembled WGS sequence"/>
</dbReference>
<sequence length="341" mass="37688">MKKLVAIVLTLFVVALQCATAQTIVVDQSGKGNFKTITEALKSLPDSSKTDRTILIKKGVYHEKVFVTQSHVILKGEDAKNTVITQAIARDIFHWETGNNDDWGVATINLRGSDITLRNLTIINSYGFDHKTDTTFNCTTNGQTSQHVVHPIGHQMTLRSFDGATRLKVIDCQILGRGNDTVSPWNGDNGMFYFKNCVMEGAVDMYCPKGWAYAEGCKFVCHSMNAGIWHNGAGNQSQKSVLVNCTFVGDDGFKLGRYHVDSQFYLINCNFAKNMADAAIYKAPSGPGAKYGQRTYYYNCHHDGGDFAWLKNNLNEASGAPQAKQITAEWAMDGKWNPSAK</sequence>
<keyword evidence="3" id="KW-0063">Aspartyl esterase</keyword>